<evidence type="ECO:0000313" key="2">
    <source>
        <dbReference type="EMBL" id="KAK9418597.1"/>
    </source>
</evidence>
<dbReference type="Proteomes" id="UP001408356">
    <property type="component" value="Unassembled WGS sequence"/>
</dbReference>
<protein>
    <recommendedName>
        <fullName evidence="4">Glucosamine-phosphate N-acetyltransferase</fullName>
    </recommendedName>
</protein>
<comment type="caution">
    <text evidence="2">The sequence shown here is derived from an EMBL/GenBank/DDBJ whole genome shotgun (WGS) entry which is preliminary data.</text>
</comment>
<proteinExistence type="predicted"/>
<keyword evidence="3" id="KW-1185">Reference proteome</keyword>
<evidence type="ECO:0000313" key="3">
    <source>
        <dbReference type="Proteomes" id="UP001408356"/>
    </source>
</evidence>
<evidence type="ECO:0008006" key="4">
    <source>
        <dbReference type="Google" id="ProtNLM"/>
    </source>
</evidence>
<dbReference type="SUPFAM" id="SSF55729">
    <property type="entry name" value="Acyl-CoA N-acyltransferases (Nat)"/>
    <property type="match status" value="1"/>
</dbReference>
<dbReference type="InterPro" id="IPR016181">
    <property type="entry name" value="Acyl_CoA_acyltransferase"/>
</dbReference>
<accession>A0ABR2UV95</accession>
<feature type="compositionally biased region" description="Basic and acidic residues" evidence="1">
    <location>
        <begin position="12"/>
        <end position="24"/>
    </location>
</feature>
<reference evidence="2 3" key="1">
    <citation type="journal article" date="2024" name="J. Plant Pathol.">
        <title>Sequence and assembly of the genome of Seiridium unicorne, isolate CBS 538.82, causal agent of cypress canker disease.</title>
        <authorList>
            <person name="Scali E."/>
            <person name="Rocca G.D."/>
            <person name="Danti R."/>
            <person name="Garbelotto M."/>
            <person name="Barberini S."/>
            <person name="Baroncelli R."/>
            <person name="Emiliani G."/>
        </authorList>
    </citation>
    <scope>NUCLEOTIDE SEQUENCE [LARGE SCALE GENOMIC DNA]</scope>
    <source>
        <strain evidence="2 3">BM-138-508</strain>
    </source>
</reference>
<gene>
    <name evidence="2" type="ORF">SUNI508_07854</name>
</gene>
<name>A0ABR2UV95_9PEZI</name>
<dbReference type="Gene3D" id="3.40.630.30">
    <property type="match status" value="1"/>
</dbReference>
<sequence length="276" mass="31497">MGTPFISILEPSKLDDYDRRKPRDQQAPSVPRTFIDAMEVRESVFVEEQGVPIDYEHDSDDSRSVHWVIYASVRQVVEQELTDPATGQVLRPRRSETRTQPIGTVRLVPFPHPPHPVPGGKYVDNVLQNQEVNTLTASQEERRTSALPYGRDAPTNLHDGKEAFIKVGRLSVIKEFRGHRAAGLLWSAAREWMVNHPHYFNPSVTELGLDALKAQGVNDIPRWKGLVCVHAQEDVKGLWEKWGFQVDEAMGKWWEEGIPHIGMFQRLQPVDVPIRF</sequence>
<feature type="region of interest" description="Disordered" evidence="1">
    <location>
        <begin position="12"/>
        <end position="31"/>
    </location>
</feature>
<evidence type="ECO:0000256" key="1">
    <source>
        <dbReference type="SAM" id="MobiDB-lite"/>
    </source>
</evidence>
<organism evidence="2 3">
    <name type="scientific">Seiridium unicorne</name>
    <dbReference type="NCBI Taxonomy" id="138068"/>
    <lineage>
        <taxon>Eukaryota</taxon>
        <taxon>Fungi</taxon>
        <taxon>Dikarya</taxon>
        <taxon>Ascomycota</taxon>
        <taxon>Pezizomycotina</taxon>
        <taxon>Sordariomycetes</taxon>
        <taxon>Xylariomycetidae</taxon>
        <taxon>Amphisphaeriales</taxon>
        <taxon>Sporocadaceae</taxon>
        <taxon>Seiridium</taxon>
    </lineage>
</organism>
<dbReference type="EMBL" id="JARVKF010000363">
    <property type="protein sequence ID" value="KAK9418597.1"/>
    <property type="molecule type" value="Genomic_DNA"/>
</dbReference>